<protein>
    <submittedName>
        <fullName evidence="2">(Mediterranean fruit fly) hypothetical protein</fullName>
    </submittedName>
</protein>
<keyword evidence="3" id="KW-1185">Reference proteome</keyword>
<proteinExistence type="predicted"/>
<dbReference type="AlphaFoldDB" id="A0A811V5Y6"/>
<sequence length="209" mass="25084">MAICILLNFFFFNFHVNVATHVYNFLFFHKAEETCGNLPRVEYERVLFFRFILKWLSFCIKLFCVLHFIVCGLSSKFWHAIANYFQTNDLFSCTFRCNHTYKHIHTCRYIHMHFMTVFVSCYFIGSRMDTYLCKIYVCTYIRVYTYVEMYLMYIFIAPQILFLPQRIFTHCILVLFSLSENLELSLVFCAHCFGISFSIINFVLCCCII</sequence>
<feature type="transmembrane region" description="Helical" evidence="1">
    <location>
        <begin position="184"/>
        <end position="208"/>
    </location>
</feature>
<feature type="transmembrane region" description="Helical" evidence="1">
    <location>
        <begin position="150"/>
        <end position="178"/>
    </location>
</feature>
<evidence type="ECO:0000256" key="1">
    <source>
        <dbReference type="SAM" id="Phobius"/>
    </source>
</evidence>
<feature type="transmembrane region" description="Helical" evidence="1">
    <location>
        <begin position="109"/>
        <end position="125"/>
    </location>
</feature>
<keyword evidence="1" id="KW-0472">Membrane</keyword>
<organism evidence="2 3">
    <name type="scientific">Ceratitis capitata</name>
    <name type="common">Mediterranean fruit fly</name>
    <name type="synonym">Tephritis capitata</name>
    <dbReference type="NCBI Taxonomy" id="7213"/>
    <lineage>
        <taxon>Eukaryota</taxon>
        <taxon>Metazoa</taxon>
        <taxon>Ecdysozoa</taxon>
        <taxon>Arthropoda</taxon>
        <taxon>Hexapoda</taxon>
        <taxon>Insecta</taxon>
        <taxon>Pterygota</taxon>
        <taxon>Neoptera</taxon>
        <taxon>Endopterygota</taxon>
        <taxon>Diptera</taxon>
        <taxon>Brachycera</taxon>
        <taxon>Muscomorpha</taxon>
        <taxon>Tephritoidea</taxon>
        <taxon>Tephritidae</taxon>
        <taxon>Ceratitis</taxon>
        <taxon>Ceratitis</taxon>
    </lineage>
</organism>
<evidence type="ECO:0000313" key="3">
    <source>
        <dbReference type="Proteomes" id="UP000606786"/>
    </source>
</evidence>
<comment type="caution">
    <text evidence="2">The sequence shown here is derived from an EMBL/GenBank/DDBJ whole genome shotgun (WGS) entry which is preliminary data.</text>
</comment>
<keyword evidence="1" id="KW-0812">Transmembrane</keyword>
<reference evidence="2" key="1">
    <citation type="submission" date="2020-11" db="EMBL/GenBank/DDBJ databases">
        <authorList>
            <person name="Whitehead M."/>
        </authorList>
    </citation>
    <scope>NUCLEOTIDE SEQUENCE</scope>
    <source>
        <strain evidence="2">EGII</strain>
    </source>
</reference>
<keyword evidence="1" id="KW-1133">Transmembrane helix</keyword>
<gene>
    <name evidence="2" type="ORF">CCAP1982_LOCUS19420</name>
</gene>
<dbReference type="EMBL" id="CAJHJT010000056">
    <property type="protein sequence ID" value="CAD7011315.1"/>
    <property type="molecule type" value="Genomic_DNA"/>
</dbReference>
<feature type="transmembrane region" description="Helical" evidence="1">
    <location>
        <begin position="47"/>
        <end position="70"/>
    </location>
</feature>
<feature type="transmembrane region" description="Helical" evidence="1">
    <location>
        <begin position="6"/>
        <end position="26"/>
    </location>
</feature>
<dbReference type="Proteomes" id="UP000606786">
    <property type="component" value="Unassembled WGS sequence"/>
</dbReference>
<evidence type="ECO:0000313" key="2">
    <source>
        <dbReference type="EMBL" id="CAD7011315.1"/>
    </source>
</evidence>
<accession>A0A811V5Y6</accession>
<name>A0A811V5Y6_CERCA</name>